<comment type="similarity">
    <text evidence="2 7">Belongs to the XK family.</text>
</comment>
<comment type="subcellular location">
    <subcellularLocation>
        <location evidence="1">Cell membrane</location>
        <topology evidence="1">Multi-pass membrane protein</topology>
    </subcellularLocation>
    <subcellularLocation>
        <location evidence="7">Membrane</location>
        <topology evidence="7">Multi-pass membrane protein</topology>
    </subcellularLocation>
</comment>
<evidence type="ECO:0000313" key="9">
    <source>
        <dbReference type="EMBL" id="KAK7461596.1"/>
    </source>
</evidence>
<feature type="region of interest" description="Disordered" evidence="8">
    <location>
        <begin position="166"/>
        <end position="219"/>
    </location>
</feature>
<evidence type="ECO:0000256" key="3">
    <source>
        <dbReference type="ARBA" id="ARBA00022475"/>
    </source>
</evidence>
<dbReference type="GO" id="GO:0005886">
    <property type="term" value="C:plasma membrane"/>
    <property type="evidence" value="ECO:0007669"/>
    <property type="project" value="UniProtKB-SubCell"/>
</dbReference>
<dbReference type="Pfam" id="PF09815">
    <property type="entry name" value="XK-related"/>
    <property type="match status" value="2"/>
</dbReference>
<accession>A0ABD0J5F1</accession>
<protein>
    <recommendedName>
        <fullName evidence="7">XK-related protein</fullName>
    </recommendedName>
</protein>
<evidence type="ECO:0000256" key="8">
    <source>
        <dbReference type="SAM" id="MobiDB-lite"/>
    </source>
</evidence>
<dbReference type="PANTHER" id="PTHR16024">
    <property type="entry name" value="XK-RELATED PROTEIN"/>
    <property type="match status" value="1"/>
</dbReference>
<name>A0ABD0J5F1_9CAEN</name>
<dbReference type="AlphaFoldDB" id="A0ABD0J5F1"/>
<proteinExistence type="inferred from homology"/>
<reference evidence="9 10" key="1">
    <citation type="journal article" date="2023" name="Sci. Data">
        <title>Genome assembly of the Korean intertidal mud-creeper Batillaria attramentaria.</title>
        <authorList>
            <person name="Patra A.K."/>
            <person name="Ho P.T."/>
            <person name="Jun S."/>
            <person name="Lee S.J."/>
            <person name="Kim Y."/>
            <person name="Won Y.J."/>
        </authorList>
    </citation>
    <scope>NUCLEOTIDE SEQUENCE [LARGE SCALE GENOMIC DNA]</scope>
    <source>
        <strain evidence="9">Wonlab-2016</strain>
    </source>
</reference>
<organism evidence="9 10">
    <name type="scientific">Batillaria attramentaria</name>
    <dbReference type="NCBI Taxonomy" id="370345"/>
    <lineage>
        <taxon>Eukaryota</taxon>
        <taxon>Metazoa</taxon>
        <taxon>Spiralia</taxon>
        <taxon>Lophotrochozoa</taxon>
        <taxon>Mollusca</taxon>
        <taxon>Gastropoda</taxon>
        <taxon>Caenogastropoda</taxon>
        <taxon>Sorbeoconcha</taxon>
        <taxon>Cerithioidea</taxon>
        <taxon>Batillariidae</taxon>
        <taxon>Batillaria</taxon>
    </lineage>
</organism>
<feature type="transmembrane region" description="Helical" evidence="7">
    <location>
        <begin position="434"/>
        <end position="454"/>
    </location>
</feature>
<evidence type="ECO:0000256" key="1">
    <source>
        <dbReference type="ARBA" id="ARBA00004651"/>
    </source>
</evidence>
<evidence type="ECO:0000256" key="5">
    <source>
        <dbReference type="ARBA" id="ARBA00022989"/>
    </source>
</evidence>
<evidence type="ECO:0000256" key="6">
    <source>
        <dbReference type="ARBA" id="ARBA00023136"/>
    </source>
</evidence>
<keyword evidence="5 7" id="KW-1133">Transmembrane helix</keyword>
<evidence type="ECO:0000256" key="7">
    <source>
        <dbReference type="RuleBase" id="RU910716"/>
    </source>
</evidence>
<sequence>MVEMMYYGMKSRARHGEGEREEDDERYTEAAEGTVILRAFEGFLEAAPQLCFQLYITFKEKPDDDVAAEQQAASNNNVGDTVHDNGQEPACDTPRKCNNDEQGGHVLSSGNFARNLLNIAVNMPVEDLPPTVEAMLNALLTENSLSPYKIEGRGDSAVVILRLTGGQPPNMARTYRKKPPSQVRRDKKRAEEKRAADTNQAGVSPSSPSPLLMSAPPTASLEQCTSSSVHQLHENNTPCVLDSARENCQTDQQTTQSDMSPARQVVTDQHAEDHFSFSTPTQDDTVTANDSFSDLPDQGYDEEEIRQYVGTLRGVAILSSWASLAVPAVKFRHFAASSVITENEKGKISCKLFYFFWRVCETGGRVLCIALFASTFEYWVFGVVGFHFVVMFVWLVWSDLGDSVASKAIDGVLFGYIMVFYIPFHLRPSRYMYLVYYALFYTENFLMLALWAGMTSDRDAWFYIPAIVTVIVLFLLHIVAQLLYYKCFHPKAGDIKWCMKCDRKTFIQSLKDIYIAE</sequence>
<dbReference type="InterPro" id="IPR050895">
    <property type="entry name" value="XK-related_scramblase"/>
</dbReference>
<dbReference type="EMBL" id="JACVVK020000633">
    <property type="protein sequence ID" value="KAK7461596.1"/>
    <property type="molecule type" value="Genomic_DNA"/>
</dbReference>
<evidence type="ECO:0000313" key="10">
    <source>
        <dbReference type="Proteomes" id="UP001519460"/>
    </source>
</evidence>
<feature type="compositionally biased region" description="Basic and acidic residues" evidence="8">
    <location>
        <begin position="93"/>
        <end position="103"/>
    </location>
</feature>
<keyword evidence="3" id="KW-1003">Cell membrane</keyword>
<evidence type="ECO:0000256" key="2">
    <source>
        <dbReference type="ARBA" id="ARBA00008789"/>
    </source>
</evidence>
<evidence type="ECO:0000256" key="4">
    <source>
        <dbReference type="ARBA" id="ARBA00022692"/>
    </source>
</evidence>
<keyword evidence="4 7" id="KW-0812">Transmembrane</keyword>
<dbReference type="PANTHER" id="PTHR16024:SF10">
    <property type="entry name" value="XK-RELATED PROTEIN"/>
    <property type="match status" value="1"/>
</dbReference>
<gene>
    <name evidence="9" type="ORF">BaRGS_00038640</name>
</gene>
<feature type="transmembrane region" description="Helical" evidence="7">
    <location>
        <begin position="460"/>
        <end position="485"/>
    </location>
</feature>
<feature type="compositionally biased region" description="Low complexity" evidence="8">
    <location>
        <begin position="204"/>
        <end position="219"/>
    </location>
</feature>
<feature type="region of interest" description="Disordered" evidence="8">
    <location>
        <begin position="71"/>
        <end position="103"/>
    </location>
</feature>
<comment type="caution">
    <text evidence="9">The sequence shown here is derived from an EMBL/GenBank/DDBJ whole genome shotgun (WGS) entry which is preliminary data.</text>
</comment>
<keyword evidence="6 7" id="KW-0472">Membrane</keyword>
<feature type="transmembrane region" description="Helical" evidence="7">
    <location>
        <begin position="378"/>
        <end position="397"/>
    </location>
</feature>
<keyword evidence="10" id="KW-1185">Reference proteome</keyword>
<dbReference type="Proteomes" id="UP001519460">
    <property type="component" value="Unassembled WGS sequence"/>
</dbReference>
<feature type="transmembrane region" description="Helical" evidence="7">
    <location>
        <begin position="403"/>
        <end position="422"/>
    </location>
</feature>
<dbReference type="InterPro" id="IPR018629">
    <property type="entry name" value="XK-rel"/>
</dbReference>